<dbReference type="CDD" id="cd00882">
    <property type="entry name" value="Ras_like_GTPase"/>
    <property type="match status" value="1"/>
</dbReference>
<protein>
    <recommendedName>
        <fullName evidence="1">non-specific serine/threonine protein kinase</fullName>
        <ecNumber evidence="1">2.7.11.1</ecNumber>
    </recommendedName>
</protein>
<keyword evidence="2" id="KW-0723">Serine/threonine-protein kinase</keyword>
<dbReference type="GO" id="GO:0005525">
    <property type="term" value="F:GTP binding"/>
    <property type="evidence" value="ECO:0007669"/>
    <property type="project" value="InterPro"/>
</dbReference>
<evidence type="ECO:0000256" key="6">
    <source>
        <dbReference type="ARBA" id="ARBA00022840"/>
    </source>
</evidence>
<dbReference type="GO" id="GO:0005737">
    <property type="term" value="C:cytoplasm"/>
    <property type="evidence" value="ECO:0007669"/>
    <property type="project" value="TreeGrafter"/>
</dbReference>
<evidence type="ECO:0000256" key="1">
    <source>
        <dbReference type="ARBA" id="ARBA00012513"/>
    </source>
</evidence>
<dbReference type="GO" id="GO:0005524">
    <property type="term" value="F:ATP binding"/>
    <property type="evidence" value="ECO:0007669"/>
    <property type="project" value="UniProtKB-KW"/>
</dbReference>
<dbReference type="GO" id="GO:0005856">
    <property type="term" value="C:cytoskeleton"/>
    <property type="evidence" value="ECO:0007669"/>
    <property type="project" value="TreeGrafter"/>
</dbReference>
<dbReference type="InParanoid" id="A0A1B7MZD2"/>
<dbReference type="SMART" id="SM00133">
    <property type="entry name" value="S_TK_X"/>
    <property type="match status" value="1"/>
</dbReference>
<dbReference type="InterPro" id="IPR050839">
    <property type="entry name" value="Rho-assoc_Ser/Thr_Kinase"/>
</dbReference>
<name>A0A1B7MZD2_9AGAM</name>
<evidence type="ECO:0000259" key="7">
    <source>
        <dbReference type="PROSITE" id="PS51285"/>
    </source>
</evidence>
<evidence type="ECO:0000256" key="4">
    <source>
        <dbReference type="ARBA" id="ARBA00022741"/>
    </source>
</evidence>
<dbReference type="InterPro" id="IPR006073">
    <property type="entry name" value="GTP-bd"/>
</dbReference>
<evidence type="ECO:0000313" key="8">
    <source>
        <dbReference type="EMBL" id="OAX37963.1"/>
    </source>
</evidence>
<keyword evidence="4" id="KW-0547">Nucleotide-binding</keyword>
<dbReference type="PANTHER" id="PTHR22988">
    <property type="entry name" value="MYOTONIC DYSTROPHY S/T KINASE-RELATED"/>
    <property type="match status" value="1"/>
</dbReference>
<dbReference type="InterPro" id="IPR027417">
    <property type="entry name" value="P-loop_NTPase"/>
</dbReference>
<keyword evidence="5" id="KW-0418">Kinase</keyword>
<evidence type="ECO:0000256" key="5">
    <source>
        <dbReference type="ARBA" id="ARBA00022777"/>
    </source>
</evidence>
<dbReference type="OrthoDB" id="8954335at2759"/>
<dbReference type="AlphaFoldDB" id="A0A1B7MZD2"/>
<keyword evidence="3" id="KW-0808">Transferase</keyword>
<dbReference type="Pfam" id="PF01926">
    <property type="entry name" value="MMR_HSR1"/>
    <property type="match status" value="1"/>
</dbReference>
<feature type="domain" description="AGC-kinase C-terminal" evidence="7">
    <location>
        <begin position="21"/>
        <end position="89"/>
    </location>
</feature>
<dbReference type="EMBL" id="KV448321">
    <property type="protein sequence ID" value="OAX37963.1"/>
    <property type="molecule type" value="Genomic_DNA"/>
</dbReference>
<accession>A0A1B7MZD2</accession>
<keyword evidence="9" id="KW-1185">Reference proteome</keyword>
<organism evidence="8 9">
    <name type="scientific">Rhizopogon vinicolor AM-OR11-026</name>
    <dbReference type="NCBI Taxonomy" id="1314800"/>
    <lineage>
        <taxon>Eukaryota</taxon>
        <taxon>Fungi</taxon>
        <taxon>Dikarya</taxon>
        <taxon>Basidiomycota</taxon>
        <taxon>Agaricomycotina</taxon>
        <taxon>Agaricomycetes</taxon>
        <taxon>Agaricomycetidae</taxon>
        <taxon>Boletales</taxon>
        <taxon>Suillineae</taxon>
        <taxon>Rhizopogonaceae</taxon>
        <taxon>Rhizopogon</taxon>
    </lineage>
</organism>
<dbReference type="Gene3D" id="3.40.50.300">
    <property type="entry name" value="P-loop containing nucleotide triphosphate hydrolases"/>
    <property type="match status" value="1"/>
</dbReference>
<evidence type="ECO:0000256" key="2">
    <source>
        <dbReference type="ARBA" id="ARBA00022527"/>
    </source>
</evidence>
<evidence type="ECO:0000313" key="9">
    <source>
        <dbReference type="Proteomes" id="UP000092154"/>
    </source>
</evidence>
<dbReference type="GO" id="GO:0004674">
    <property type="term" value="F:protein serine/threonine kinase activity"/>
    <property type="evidence" value="ECO:0007669"/>
    <property type="project" value="UniProtKB-KW"/>
</dbReference>
<dbReference type="EC" id="2.7.11.1" evidence="1"/>
<dbReference type="GO" id="GO:0031032">
    <property type="term" value="P:actomyosin structure organization"/>
    <property type="evidence" value="ECO:0007669"/>
    <property type="project" value="TreeGrafter"/>
</dbReference>
<sequence>MMMWANSRLGANEIKNHTFFYGADWDNLRYIAPPFVPALSSITDTTYFPTDELDNLPDQLKVVEQVGSDKDLAFLGWAVSARFTLISLMRLCFEKNITIERKIQPVHHSDHWPFCDFMKTRKLTTIFRLNHCPRVSDTLFYSRQHNFMGAELAKMTENCGNIVLFGETGAGKSSIINMIAGHKVAEISSRATGCTFQHQAYYLPVHSRYFTIYDTAGLNEGDNLKGTVNRTAAIAELYKLIIGLDGGINLLVFCMRGPRIKNATHENWKVFHDILCKKKVPTVLIVTGLENEEGPMDEWWWENRGAFEEQGIRPDATSCITATRGRVLKDGSHAFDDRFEESRNKVMTMFIDRVLRHKQQVDSIQWFYEVSRSFLWIFRWTEKREAAEIDQIVRMCGMSGEEARRFREELAK</sequence>
<dbReference type="SUPFAM" id="SSF52540">
    <property type="entry name" value="P-loop containing nucleoside triphosphate hydrolases"/>
    <property type="match status" value="2"/>
</dbReference>
<evidence type="ECO:0000256" key="3">
    <source>
        <dbReference type="ARBA" id="ARBA00022679"/>
    </source>
</evidence>
<dbReference type="Gene3D" id="1.10.510.10">
    <property type="entry name" value="Transferase(Phosphotransferase) domain 1"/>
    <property type="match status" value="1"/>
</dbReference>
<proteinExistence type="predicted"/>
<dbReference type="PANTHER" id="PTHR22988:SF75">
    <property type="entry name" value="MYOSIN-16-LIKE"/>
    <property type="match status" value="1"/>
</dbReference>
<reference evidence="8 9" key="1">
    <citation type="submission" date="2016-06" db="EMBL/GenBank/DDBJ databases">
        <title>Comparative genomics of the ectomycorrhizal sister species Rhizopogon vinicolor and Rhizopogon vesiculosus (Basidiomycota: Boletales) reveals a divergence of the mating type B locus.</title>
        <authorList>
            <consortium name="DOE Joint Genome Institute"/>
            <person name="Mujic A.B."/>
            <person name="Kuo A."/>
            <person name="Tritt A."/>
            <person name="Lipzen A."/>
            <person name="Chen C."/>
            <person name="Johnson J."/>
            <person name="Sharma A."/>
            <person name="Barry K."/>
            <person name="Grigoriev I.V."/>
            <person name="Spatafora J.W."/>
        </authorList>
    </citation>
    <scope>NUCLEOTIDE SEQUENCE [LARGE SCALE GENOMIC DNA]</scope>
    <source>
        <strain evidence="8 9">AM-OR11-026</strain>
    </source>
</reference>
<dbReference type="STRING" id="1314800.A0A1B7MZD2"/>
<keyword evidence="6" id="KW-0067">ATP-binding</keyword>
<dbReference type="PROSITE" id="PS51285">
    <property type="entry name" value="AGC_KINASE_CTER"/>
    <property type="match status" value="1"/>
</dbReference>
<dbReference type="Proteomes" id="UP000092154">
    <property type="component" value="Unassembled WGS sequence"/>
</dbReference>
<dbReference type="Gene3D" id="3.30.200.20">
    <property type="entry name" value="Phosphorylase Kinase, domain 1"/>
    <property type="match status" value="1"/>
</dbReference>
<gene>
    <name evidence="8" type="ORF">K503DRAFT_783257</name>
</gene>
<dbReference type="InterPro" id="IPR000961">
    <property type="entry name" value="AGC-kinase_C"/>
</dbReference>